<evidence type="ECO:0000259" key="1">
    <source>
        <dbReference type="Pfam" id="PF07179"/>
    </source>
</evidence>
<organism evidence="2 3">
    <name type="scientific">Roseovarius rhodophyticola</name>
    <dbReference type="NCBI Taxonomy" id="3080827"/>
    <lineage>
        <taxon>Bacteria</taxon>
        <taxon>Pseudomonadati</taxon>
        <taxon>Pseudomonadota</taxon>
        <taxon>Alphaproteobacteria</taxon>
        <taxon>Rhodobacterales</taxon>
        <taxon>Roseobacteraceae</taxon>
        <taxon>Roseovarius</taxon>
    </lineage>
</organism>
<reference evidence="2 3" key="1">
    <citation type="submission" date="2024-02" db="EMBL/GenBank/DDBJ databases">
        <title>Roseovarius strain W115 nov., isolated from a marine algae.</title>
        <authorList>
            <person name="Lee M.W."/>
            <person name="Lee J.K."/>
            <person name="Kim J.M."/>
            <person name="Choi D.G."/>
            <person name="Baek J.H."/>
            <person name="Bayburt H."/>
            <person name="Jung J.J."/>
            <person name="Han D.M."/>
            <person name="Jeon C.O."/>
        </authorList>
    </citation>
    <scope>NUCLEOTIDE SEQUENCE [LARGE SCALE GENOMIC DNA]</scope>
    <source>
        <strain evidence="2 3">W115</strain>
    </source>
</reference>
<dbReference type="RefSeq" id="WP_317055860.1">
    <property type="nucleotide sequence ID" value="NZ_CP146606.1"/>
</dbReference>
<evidence type="ECO:0000313" key="2">
    <source>
        <dbReference type="EMBL" id="WYK19170.1"/>
    </source>
</evidence>
<keyword evidence="3" id="KW-1185">Reference proteome</keyword>
<dbReference type="Proteomes" id="UP001281305">
    <property type="component" value="Chromosome"/>
</dbReference>
<gene>
    <name evidence="2" type="ORF">RZS32_004635</name>
</gene>
<accession>A0ABZ2TJ76</accession>
<proteinExistence type="predicted"/>
<sequence>MDETHLDRAHAAMEAGGESERLRFYETLVAAELFLLLDGEAEGDQVAPQAFEVDGQAFVLAFDTEERLAGFAGQEAHYVALSGRVVAEMLAEAKLGLGLNLEAGPSAMLLPPEAMAWLVETLGDVPIEVEAQPQEIYAPAGLPESLVTALDARLAAAEGLAEAAYLVGVSYESGAKGHLLGFVDAHPGADEALARAVSEVLQFSGLEAAMLDVGFFQASDQICAHMALVGLRFDLPKAELKATPGAAPGMNPDLPPKLR</sequence>
<evidence type="ECO:0000313" key="3">
    <source>
        <dbReference type="Proteomes" id="UP001281305"/>
    </source>
</evidence>
<dbReference type="EMBL" id="CP146606">
    <property type="protein sequence ID" value="WYK19170.1"/>
    <property type="molecule type" value="Genomic_DNA"/>
</dbReference>
<protein>
    <submittedName>
        <fullName evidence="2">SseB family protein</fullName>
    </submittedName>
</protein>
<dbReference type="InterPro" id="IPR009839">
    <property type="entry name" value="SseB_N"/>
</dbReference>
<name>A0ABZ2TJ76_9RHOB</name>
<feature type="domain" description="SseB protein N-terminal" evidence="1">
    <location>
        <begin position="9"/>
        <end position="117"/>
    </location>
</feature>
<dbReference type="Pfam" id="PF07179">
    <property type="entry name" value="SseB"/>
    <property type="match status" value="1"/>
</dbReference>